<dbReference type="EMBL" id="CP013480">
    <property type="protein sequence ID" value="ALS59723.1"/>
    <property type="molecule type" value="Genomic_DNA"/>
</dbReference>
<evidence type="ECO:0008006" key="3">
    <source>
        <dbReference type="Google" id="ProtNLM"/>
    </source>
</evidence>
<proteinExistence type="predicted"/>
<reference evidence="2" key="1">
    <citation type="submission" date="2015-12" db="EMBL/GenBank/DDBJ databases">
        <title>Complete genome sequence of Pandoraea norimbergensis DSM 11628.</title>
        <authorList>
            <person name="Ee R."/>
            <person name="Lim Y.-L."/>
            <person name="Yong D."/>
            <person name="Yin W.-F."/>
            <person name="Chan K.-G."/>
        </authorList>
    </citation>
    <scope>NUCLEOTIDE SEQUENCE [LARGE SCALE GENOMIC DNA]</scope>
    <source>
        <strain evidence="2">DSM 11628</strain>
    </source>
</reference>
<gene>
    <name evidence="1" type="ORF">AT302_08110</name>
</gene>
<name>A0ABN4JI93_9BURK</name>
<evidence type="ECO:0000313" key="1">
    <source>
        <dbReference type="EMBL" id="ALS59723.1"/>
    </source>
</evidence>
<evidence type="ECO:0000313" key="2">
    <source>
        <dbReference type="Proteomes" id="UP000060277"/>
    </source>
</evidence>
<accession>A0ABN4JI93</accession>
<sequence>MIFINPKKIVPPQHWRNDAAELSAELLKQNPNDRIEFINSKRDRTWGHPELLETLRAVVGNKCWYSEVPLEGADPNVDHFRPKGSVREVDNELRPTKTTWSGYWWWAFELRNFRLSSEHANQRRVDSETNGGKWDYFPIVGERAAERLDYDLVEEDILALDPCSASDVSLLWFDPVGAPSCSTWKRRSTDIDERRVKATIWLYHLDKYELKRKRAEHITDIQTDLRNANTAYKLWKNHDGGIRARNTFDRHVNDIKKKLEDRAEFASAKRCAVRAAIADYEWIEAEQII</sequence>
<keyword evidence="2" id="KW-1185">Reference proteome</keyword>
<protein>
    <recommendedName>
        <fullName evidence="3">HNH nuclease domain-containing protein</fullName>
    </recommendedName>
</protein>
<dbReference type="Proteomes" id="UP000060277">
    <property type="component" value="Chromosome"/>
</dbReference>
<dbReference type="RefSeq" id="WP_058376644.1">
    <property type="nucleotide sequence ID" value="NZ_CP013480.3"/>
</dbReference>
<organism evidence="1 2">
    <name type="scientific">Pandoraea norimbergensis</name>
    <dbReference type="NCBI Taxonomy" id="93219"/>
    <lineage>
        <taxon>Bacteria</taxon>
        <taxon>Pseudomonadati</taxon>
        <taxon>Pseudomonadota</taxon>
        <taxon>Betaproteobacteria</taxon>
        <taxon>Burkholderiales</taxon>
        <taxon>Burkholderiaceae</taxon>
        <taxon>Pandoraea</taxon>
    </lineage>
</organism>